<protein>
    <submittedName>
        <fullName evidence="1">N-acetylmuramoyl-L-alanine amidase</fullName>
        <ecNumber evidence="1">3.5.1.28</ecNumber>
    </submittedName>
</protein>
<keyword evidence="1" id="KW-0378">Hydrolase</keyword>
<sequence length="130" mass="15312">MRNINNVIIHCSDSDNPHHDNVKTIRQWHLDRGWQDIGYHFVITKNGRIKWGRSLEMIGAHCKGHNIDSIGICLTGRNDFSQEQFHFLVILLKKIMRDFKVPKENIFGHNHFNKHKTCPNFDLSKIIEQL</sequence>
<evidence type="ECO:0000313" key="1">
    <source>
        <dbReference type="EMBL" id="QZE15563.1"/>
    </source>
</evidence>
<dbReference type="Proteomes" id="UP000826212">
    <property type="component" value="Chromosome"/>
</dbReference>
<name>A0AC61NJ53_9BACT</name>
<keyword evidence="2" id="KW-1185">Reference proteome</keyword>
<reference evidence="1" key="1">
    <citation type="submission" date="2021-08" db="EMBL/GenBank/DDBJ databases">
        <title>Novel anaerobic bacterium isolated from sea squirt in East Sea, Republic of Korea.</title>
        <authorList>
            <person name="Nguyen T.H."/>
            <person name="Li Z."/>
            <person name="Lee Y.-J."/>
            <person name="Ko J."/>
            <person name="Kim S.-G."/>
        </authorList>
    </citation>
    <scope>NUCLEOTIDE SEQUENCE</scope>
    <source>
        <strain evidence="1">KCTC 25031</strain>
    </source>
</reference>
<accession>A0AC61NJ53</accession>
<evidence type="ECO:0000313" key="2">
    <source>
        <dbReference type="Proteomes" id="UP000826212"/>
    </source>
</evidence>
<dbReference type="EC" id="3.5.1.28" evidence="1"/>
<proteinExistence type="predicted"/>
<dbReference type="EMBL" id="CP081303">
    <property type="protein sequence ID" value="QZE15563.1"/>
    <property type="molecule type" value="Genomic_DNA"/>
</dbReference>
<organism evidence="1 2">
    <name type="scientific">Halosquirtibacter laminarini</name>
    <dbReference type="NCBI Taxonomy" id="3374600"/>
    <lineage>
        <taxon>Bacteria</taxon>
        <taxon>Pseudomonadati</taxon>
        <taxon>Bacteroidota</taxon>
        <taxon>Bacteroidia</taxon>
        <taxon>Marinilabiliales</taxon>
        <taxon>Prolixibacteraceae</taxon>
        <taxon>Halosquirtibacter</taxon>
    </lineage>
</organism>
<gene>
    <name evidence="1" type="ORF">K4L44_06945</name>
</gene>